<reference evidence="5 7" key="1">
    <citation type="submission" date="2017-11" db="EMBL/GenBank/DDBJ databases">
        <title>The genome of Rhizophagus clarus HR1 reveals common genetic basis of auxotrophy among arbuscular mycorrhizal fungi.</title>
        <authorList>
            <person name="Kobayashi Y."/>
        </authorList>
    </citation>
    <scope>NUCLEOTIDE SEQUENCE [LARGE SCALE GENOMIC DNA]</scope>
    <source>
        <strain evidence="5 7">HR1</strain>
    </source>
</reference>
<comment type="caution">
    <text evidence="5">The sequence shown here is derived from an EMBL/GenBank/DDBJ whole genome shotgun (WGS) entry which is preliminary data.</text>
</comment>
<evidence type="ECO:0000256" key="1">
    <source>
        <dbReference type="ARBA" id="ARBA00004340"/>
    </source>
</evidence>
<evidence type="ECO:0000313" key="7">
    <source>
        <dbReference type="Proteomes" id="UP000247702"/>
    </source>
</evidence>
<dbReference type="InterPro" id="IPR045379">
    <property type="entry name" value="Crinkler_N"/>
</dbReference>
<reference evidence="6" key="2">
    <citation type="submission" date="2019-10" db="EMBL/GenBank/DDBJ databases">
        <title>Conservation and host-specific expression of non-tandemly repeated heterogenous ribosome RNA gene in arbuscular mycorrhizal fungi.</title>
        <authorList>
            <person name="Maeda T."/>
            <person name="Kobayashi Y."/>
            <person name="Nakagawa T."/>
            <person name="Ezawa T."/>
            <person name="Yamaguchi K."/>
            <person name="Bino T."/>
            <person name="Nishimoto Y."/>
            <person name="Shigenobu S."/>
            <person name="Kawaguchi M."/>
        </authorList>
    </citation>
    <scope>NUCLEOTIDE SEQUENCE</scope>
    <source>
        <strain evidence="6">HR1</strain>
    </source>
</reference>
<evidence type="ECO:0000259" key="4">
    <source>
        <dbReference type="Pfam" id="PF20147"/>
    </source>
</evidence>
<organism evidence="5 7">
    <name type="scientific">Rhizophagus clarus</name>
    <dbReference type="NCBI Taxonomy" id="94130"/>
    <lineage>
        <taxon>Eukaryota</taxon>
        <taxon>Fungi</taxon>
        <taxon>Fungi incertae sedis</taxon>
        <taxon>Mucoromycota</taxon>
        <taxon>Glomeromycotina</taxon>
        <taxon>Glomeromycetes</taxon>
        <taxon>Glomerales</taxon>
        <taxon>Glomeraceae</taxon>
        <taxon>Rhizophagus</taxon>
    </lineage>
</organism>
<dbReference type="OrthoDB" id="2304312at2759"/>
<evidence type="ECO:0000313" key="5">
    <source>
        <dbReference type="EMBL" id="GBB93360.1"/>
    </source>
</evidence>
<feature type="domain" description="Crinkler effector protein N-terminal" evidence="4">
    <location>
        <begin position="3"/>
        <end position="102"/>
    </location>
</feature>
<dbReference type="EMBL" id="BEXD01001287">
    <property type="protein sequence ID" value="GBB93360.1"/>
    <property type="molecule type" value="Genomic_DNA"/>
</dbReference>
<evidence type="ECO:0000313" key="6">
    <source>
        <dbReference type="EMBL" id="GES83645.1"/>
    </source>
</evidence>
<gene>
    <name evidence="6" type="ORF">RCL2_001080300</name>
    <name evidence="5" type="ORF">RclHR1_21560003</name>
</gene>
<protein>
    <recommendedName>
        <fullName evidence="4">Crinkler effector protein N-terminal domain-containing protein</fullName>
    </recommendedName>
</protein>
<dbReference type="Proteomes" id="UP000247702">
    <property type="component" value="Unassembled WGS sequence"/>
</dbReference>
<dbReference type="EMBL" id="BLAL01000071">
    <property type="protein sequence ID" value="GES83645.1"/>
    <property type="molecule type" value="Genomic_DNA"/>
</dbReference>
<evidence type="ECO:0000256" key="3">
    <source>
        <dbReference type="ARBA" id="ARBA00022525"/>
    </source>
</evidence>
<proteinExistence type="predicted"/>
<sequence>MSITLLCLVKGNTLANAFAVNIDRKKLVSHLKKVIKAERQNDFAGVNADKLRLWKVEIGSDYLDDPLKNLTLNDNNKLSVINEIGDYWTEKPPKKHIHVLVEPLALTATSTCEQELLDKLTALQTLHNKPVHEFDVIVSLKQKSYKWVVNIEHTTLEDLKTSIREMYQPPALENDGAVLNFMNDGGRYSPRNDVAF</sequence>
<dbReference type="GO" id="GO:0005576">
    <property type="term" value="C:extracellular region"/>
    <property type="evidence" value="ECO:0007669"/>
    <property type="project" value="UniProtKB-SubCell"/>
</dbReference>
<dbReference type="Proteomes" id="UP000615446">
    <property type="component" value="Unassembled WGS sequence"/>
</dbReference>
<dbReference type="Pfam" id="PF20147">
    <property type="entry name" value="Crinkler"/>
    <property type="match status" value="1"/>
</dbReference>
<evidence type="ECO:0000256" key="2">
    <source>
        <dbReference type="ARBA" id="ARBA00004613"/>
    </source>
</evidence>
<dbReference type="GO" id="GO:0043657">
    <property type="term" value="C:host cell"/>
    <property type="evidence" value="ECO:0007669"/>
    <property type="project" value="UniProtKB-SubCell"/>
</dbReference>
<keyword evidence="7" id="KW-1185">Reference proteome</keyword>
<name>A0A2Z6QTL9_9GLOM</name>
<dbReference type="AlphaFoldDB" id="A0A2Z6QTL9"/>
<keyword evidence="3" id="KW-0964">Secreted</keyword>
<comment type="subcellular location">
    <subcellularLocation>
        <location evidence="1">Host cell</location>
    </subcellularLocation>
    <subcellularLocation>
        <location evidence="2">Secreted</location>
    </subcellularLocation>
</comment>
<accession>A0A2Z6QTL9</accession>